<gene>
    <name evidence="1" type="ORF">HMPREF9449_00139</name>
</gene>
<comment type="caution">
    <text evidence="1">The sequence shown here is derived from an EMBL/GenBank/DDBJ whole genome shotgun (WGS) entry which is preliminary data.</text>
</comment>
<dbReference type="HOGENOM" id="CLU_2918129_0_0_10"/>
<evidence type="ECO:0000313" key="2">
    <source>
        <dbReference type="Proteomes" id="UP000004892"/>
    </source>
</evidence>
<keyword evidence="2" id="KW-1185">Reference proteome</keyword>
<name>H1DCT2_9BACT</name>
<reference evidence="1 2" key="1">
    <citation type="submission" date="2012-01" db="EMBL/GenBank/DDBJ databases">
        <title>The Genome Sequence of Odoribacter laneus YIT 12061.</title>
        <authorList>
            <consortium name="The Broad Institute Genome Sequencing Platform"/>
            <person name="Earl A."/>
            <person name="Ward D."/>
            <person name="Feldgarden M."/>
            <person name="Gevers D."/>
            <person name="Morotomi M."/>
            <person name="Young S.K."/>
            <person name="Zeng Q."/>
            <person name="Gargeya S."/>
            <person name="Fitzgerald M."/>
            <person name="Haas B."/>
            <person name="Abouelleil A."/>
            <person name="Alvarado L."/>
            <person name="Arachchi H.M."/>
            <person name="Berlin A."/>
            <person name="Chapman S.B."/>
            <person name="Gearin G."/>
            <person name="Goldberg J."/>
            <person name="Griggs A."/>
            <person name="Gujja S."/>
            <person name="Hansen M."/>
            <person name="Heiman D."/>
            <person name="Howarth C."/>
            <person name="Larimer J."/>
            <person name="Lui A."/>
            <person name="MacDonald P.J.P."/>
            <person name="McCowen C."/>
            <person name="Montmayeur A."/>
            <person name="Murphy C."/>
            <person name="Neiman D."/>
            <person name="Pearson M."/>
            <person name="Priest M."/>
            <person name="Roberts A."/>
            <person name="Saif S."/>
            <person name="Shea T."/>
            <person name="Sisk P."/>
            <person name="Stolte C."/>
            <person name="Sykes S."/>
            <person name="Wortman J."/>
            <person name="Nusbaum C."/>
            <person name="Birren B."/>
        </authorList>
    </citation>
    <scope>NUCLEOTIDE SEQUENCE [LARGE SCALE GENOMIC DNA]</scope>
    <source>
        <strain evidence="1 2">YIT 12061</strain>
    </source>
</reference>
<protein>
    <submittedName>
        <fullName evidence="1">Uncharacterized protein</fullName>
    </submittedName>
</protein>
<dbReference type="STRING" id="742817.HMPREF9449_00139"/>
<sequence>MFVKLNYEVGYKFKNSIGKFNCHCLYFFLGIRDEKDRTKREDTLLIKNRIVSICLIFLLRK</sequence>
<organism evidence="1 2">
    <name type="scientific">Odoribacter laneus YIT 12061</name>
    <dbReference type="NCBI Taxonomy" id="742817"/>
    <lineage>
        <taxon>Bacteria</taxon>
        <taxon>Pseudomonadati</taxon>
        <taxon>Bacteroidota</taxon>
        <taxon>Bacteroidia</taxon>
        <taxon>Bacteroidales</taxon>
        <taxon>Odoribacteraceae</taxon>
        <taxon>Odoribacter</taxon>
    </lineage>
</organism>
<evidence type="ECO:0000313" key="1">
    <source>
        <dbReference type="EMBL" id="EHP51137.1"/>
    </source>
</evidence>
<proteinExistence type="predicted"/>
<dbReference type="EMBL" id="ADMC01000001">
    <property type="protein sequence ID" value="EHP51137.1"/>
    <property type="molecule type" value="Genomic_DNA"/>
</dbReference>
<dbReference type="AlphaFoldDB" id="H1DCT2"/>
<accession>H1DCT2</accession>
<dbReference type="Proteomes" id="UP000004892">
    <property type="component" value="Unassembled WGS sequence"/>
</dbReference>